<dbReference type="InterPro" id="IPR036412">
    <property type="entry name" value="HAD-like_sf"/>
</dbReference>
<dbReference type="SUPFAM" id="SSF52799">
    <property type="entry name" value="(Phosphotyrosine protein) phosphatases II"/>
    <property type="match status" value="1"/>
</dbReference>
<keyword evidence="5 11" id="KW-0812">Transmembrane</keyword>
<dbReference type="InterPro" id="IPR037185">
    <property type="entry name" value="EmrE-like"/>
</dbReference>
<feature type="non-terminal residue" evidence="14">
    <location>
        <position position="864"/>
    </location>
</feature>
<gene>
    <name evidence="14" type="ORF">APUTEX25_003302</name>
</gene>
<evidence type="ECO:0000313" key="14">
    <source>
        <dbReference type="EMBL" id="RMZ53480.1"/>
    </source>
</evidence>
<comment type="caution">
    <text evidence="14">The sequence shown here is derived from an EMBL/GenBank/DDBJ whole genome shotgun (WGS) entry which is preliminary data.</text>
</comment>
<protein>
    <recommendedName>
        <fullName evidence="4">protein-tyrosine-phosphatase</fullName>
        <ecNumber evidence="4">3.1.3.48</ecNumber>
    </recommendedName>
</protein>
<dbReference type="CDD" id="cd14498">
    <property type="entry name" value="DSP"/>
    <property type="match status" value="1"/>
</dbReference>
<feature type="compositionally biased region" description="Gly residues" evidence="10">
    <location>
        <begin position="562"/>
        <end position="577"/>
    </location>
</feature>
<dbReference type="PROSITE" id="PS50056">
    <property type="entry name" value="TYR_PHOSPHATASE_2"/>
    <property type="match status" value="1"/>
</dbReference>
<evidence type="ECO:0000256" key="6">
    <source>
        <dbReference type="ARBA" id="ARBA00022801"/>
    </source>
</evidence>
<sequence>MVLLIAQSTALSIMLRLSRVKSGTPYLASVSVVLTEGLKLALCTGAVLASAHSRRQHLGTALASTLRNGLPMAVPACCFVMQQLLLVYAASRLDAVSFQVFNQSFKLVPTAALAWLLLGQRLRPAQWASIPALAAGVVLVTLTRGAADATPAERPPGAARAEWVAGSLACAASGLSSAYAGVHFEKHLKGGRGAALTWPSYWFLLGVGLILLSVSLYSGVLDTLSQGTMLATLAQVGVWVGGAGSIKDIDALGISHVVTALNGAQDDLGLVPSRCLWLDLEDSPTANLLVLLPDATAFIQGAVQGGGSVLVRCAQGVSRSAAIAVAHLMASAGLDDAAALEAVRHAHPAAQPNPGFLEQLALFGLMGCRLDPGNAGFREFRAYQAALAFAETGALDCAGLADVDSGASSSTKEALHRCRRCRAALARGGNCLEVEAGPGPAAFAWRKRDRLGAGGGATAEPSLWVEPLAWMEPALRDGATQGKLYCPRCGSRLGTYNWAGMQSASGRWVVPAFQLHRSRIDTEAPLARERAAPIARAVPRLLARRQPVVGGARQEGNEAADAGGGAGVNTGDGGDAGPGAATDAIPGPAQASAGASGDGESTGAADTAAALEGGLGTGVRPTPAGGATAAIGPPASLPSFPAFTHLILDCDGVMVDSERPSCESLRLAVKQVTGIDVPHSFPEDYFPVFGMDLRTCLEYYHATYPAIGNQGVSVDDWYPALSVAKEDLFNSLTAGGIAAFPGIKELIAAARGAGLGVAIASSGSPGKIARNLQSSGLAGLVPEELTVSAAYVARGKPAPDVYLEALRRLGCADASRALVIEDAVNGCRAARAAGCFVVGVTNTLPRAMMAPAADLVVDHVSELE</sequence>
<evidence type="ECO:0000259" key="13">
    <source>
        <dbReference type="PROSITE" id="PS50056"/>
    </source>
</evidence>
<dbReference type="InterPro" id="IPR007271">
    <property type="entry name" value="Nuc_sug_transpt"/>
</dbReference>
<proteinExistence type="inferred from homology"/>
<dbReference type="InterPro" id="IPR006439">
    <property type="entry name" value="HAD-SF_hydro_IA"/>
</dbReference>
<feature type="region of interest" description="Disordered" evidence="10">
    <location>
        <begin position="548"/>
        <end position="605"/>
    </location>
</feature>
<evidence type="ECO:0000256" key="1">
    <source>
        <dbReference type="ARBA" id="ARBA00004141"/>
    </source>
</evidence>
<dbReference type="SMART" id="SM00195">
    <property type="entry name" value="DSPc"/>
    <property type="match status" value="1"/>
</dbReference>
<dbReference type="EC" id="3.1.3.48" evidence="4"/>
<comment type="similarity">
    <text evidence="2">Belongs to the nucleotide-sugar transporter family. CMP-Sialate:CMP antiporter (TC 2.A.7.12) subfamily.</text>
</comment>
<dbReference type="SUPFAM" id="SSF56784">
    <property type="entry name" value="HAD-like"/>
    <property type="match status" value="1"/>
</dbReference>
<evidence type="ECO:0000256" key="8">
    <source>
        <dbReference type="ARBA" id="ARBA00022989"/>
    </source>
</evidence>
<comment type="subcellular location">
    <subcellularLocation>
        <location evidence="1">Membrane</location>
        <topology evidence="1">Multi-pass membrane protein</topology>
    </subcellularLocation>
</comment>
<feature type="domain" description="Tyrosine specific protein phosphatases" evidence="13">
    <location>
        <begin position="306"/>
        <end position="348"/>
    </location>
</feature>
<feature type="transmembrane region" description="Helical" evidence="11">
    <location>
        <begin position="202"/>
        <end position="220"/>
    </location>
</feature>
<evidence type="ECO:0000256" key="9">
    <source>
        <dbReference type="ARBA" id="ARBA00023136"/>
    </source>
</evidence>
<evidence type="ECO:0000256" key="10">
    <source>
        <dbReference type="SAM" id="MobiDB-lite"/>
    </source>
</evidence>
<dbReference type="PANTHER" id="PTHR45848:SF4">
    <property type="entry name" value="DUAL SPECIFICITY PROTEIN PHOSPHATASE 12"/>
    <property type="match status" value="1"/>
</dbReference>
<name>A0A3M7KUP6_AUXPR</name>
<keyword evidence="6" id="KW-0378">Hydrolase</keyword>
<dbReference type="Gene3D" id="3.40.50.1000">
    <property type="entry name" value="HAD superfamily/HAD-like"/>
    <property type="match status" value="1"/>
</dbReference>
<evidence type="ECO:0000256" key="11">
    <source>
        <dbReference type="SAM" id="Phobius"/>
    </source>
</evidence>
<keyword evidence="8 11" id="KW-1133">Transmembrane helix</keyword>
<dbReference type="Pfam" id="PF00782">
    <property type="entry name" value="DSPc"/>
    <property type="match status" value="1"/>
</dbReference>
<reference evidence="15" key="1">
    <citation type="journal article" date="2018" name="Algal Res.">
        <title>Characterization of plant carbon substrate utilization by Auxenochlorella protothecoides.</title>
        <authorList>
            <person name="Vogler B.W."/>
            <person name="Starkenburg S.R."/>
            <person name="Sudasinghe N."/>
            <person name="Schambach J.Y."/>
            <person name="Rollin J.A."/>
            <person name="Pattathil S."/>
            <person name="Barry A.N."/>
        </authorList>
    </citation>
    <scope>NUCLEOTIDE SEQUENCE [LARGE SCALE GENOMIC DNA]</scope>
    <source>
        <strain evidence="15">UTEX 25</strain>
    </source>
</reference>
<evidence type="ECO:0000259" key="12">
    <source>
        <dbReference type="PROSITE" id="PS50054"/>
    </source>
</evidence>
<dbReference type="InterPro" id="IPR023214">
    <property type="entry name" value="HAD_sf"/>
</dbReference>
<dbReference type="PANTHER" id="PTHR45848">
    <property type="entry name" value="DUAL SPECIFICITY PROTEIN PHOSPHATASE 12 FAMILY MEMBER"/>
    <property type="match status" value="1"/>
</dbReference>
<evidence type="ECO:0000256" key="7">
    <source>
        <dbReference type="ARBA" id="ARBA00022912"/>
    </source>
</evidence>
<keyword evidence="7" id="KW-0904">Protein phosphatase</keyword>
<dbReference type="SFLD" id="SFLDS00003">
    <property type="entry name" value="Haloacid_Dehalogenase"/>
    <property type="match status" value="1"/>
</dbReference>
<dbReference type="GO" id="GO:0008138">
    <property type="term" value="F:protein tyrosine/serine/threonine phosphatase activity"/>
    <property type="evidence" value="ECO:0007669"/>
    <property type="project" value="TreeGrafter"/>
</dbReference>
<dbReference type="AlphaFoldDB" id="A0A3M7KUP6"/>
<dbReference type="Pfam" id="PF00702">
    <property type="entry name" value="Hydrolase"/>
    <property type="match status" value="1"/>
</dbReference>
<dbReference type="InterPro" id="IPR029021">
    <property type="entry name" value="Prot-tyrosine_phosphatase-like"/>
</dbReference>
<feature type="compositionally biased region" description="Low complexity" evidence="10">
    <location>
        <begin position="578"/>
        <end position="605"/>
    </location>
</feature>
<dbReference type="InterPro" id="IPR000387">
    <property type="entry name" value="Tyr_Pase_dom"/>
</dbReference>
<dbReference type="InterPro" id="IPR000340">
    <property type="entry name" value="Dual-sp_phosphatase_cat-dom"/>
</dbReference>
<comment type="similarity">
    <text evidence="3">Belongs to the protein-tyrosine phosphatase family. Non-receptor class dual specificity subfamily.</text>
</comment>
<dbReference type="InterPro" id="IPR020422">
    <property type="entry name" value="TYR_PHOSPHATASE_DUAL_dom"/>
</dbReference>
<dbReference type="SFLD" id="SFLDG01129">
    <property type="entry name" value="C1.5:_HAD__Beta-PGM__Phosphata"/>
    <property type="match status" value="1"/>
</dbReference>
<dbReference type="GO" id="GO:0000139">
    <property type="term" value="C:Golgi membrane"/>
    <property type="evidence" value="ECO:0007669"/>
    <property type="project" value="InterPro"/>
</dbReference>
<evidence type="ECO:0000313" key="15">
    <source>
        <dbReference type="Proteomes" id="UP000279271"/>
    </source>
</evidence>
<evidence type="ECO:0000256" key="5">
    <source>
        <dbReference type="ARBA" id="ARBA00022692"/>
    </source>
</evidence>
<evidence type="ECO:0000256" key="2">
    <source>
        <dbReference type="ARBA" id="ARBA00006447"/>
    </source>
</evidence>
<dbReference type="Gene3D" id="1.10.150.240">
    <property type="entry name" value="Putative phosphatase, domain 2"/>
    <property type="match status" value="1"/>
</dbReference>
<dbReference type="InterPro" id="IPR023198">
    <property type="entry name" value="PGP-like_dom2"/>
</dbReference>
<accession>A0A3M7KUP6</accession>
<keyword evidence="9 11" id="KW-0472">Membrane</keyword>
<dbReference type="GO" id="GO:0004725">
    <property type="term" value="F:protein tyrosine phosphatase activity"/>
    <property type="evidence" value="ECO:0007669"/>
    <property type="project" value="UniProtKB-EC"/>
</dbReference>
<evidence type="ECO:0000256" key="3">
    <source>
        <dbReference type="ARBA" id="ARBA00008601"/>
    </source>
</evidence>
<dbReference type="Pfam" id="PF04142">
    <property type="entry name" value="Nuc_sug_transp"/>
    <property type="match status" value="1"/>
</dbReference>
<evidence type="ECO:0000256" key="4">
    <source>
        <dbReference type="ARBA" id="ARBA00013064"/>
    </source>
</evidence>
<dbReference type="GO" id="GO:0015165">
    <property type="term" value="F:pyrimidine nucleotide-sugar transmembrane transporter activity"/>
    <property type="evidence" value="ECO:0007669"/>
    <property type="project" value="InterPro"/>
</dbReference>
<dbReference type="Proteomes" id="UP000279271">
    <property type="component" value="Unassembled WGS sequence"/>
</dbReference>
<dbReference type="EMBL" id="QOKY01000197">
    <property type="protein sequence ID" value="RMZ53480.1"/>
    <property type="molecule type" value="Genomic_DNA"/>
</dbReference>
<dbReference type="PROSITE" id="PS50054">
    <property type="entry name" value="TYR_PHOSPHATASE_DUAL"/>
    <property type="match status" value="1"/>
</dbReference>
<feature type="domain" description="Tyrosine-protein phosphatase" evidence="12">
    <location>
        <begin position="230"/>
        <end position="369"/>
    </location>
</feature>
<organism evidence="14 15">
    <name type="scientific">Auxenochlorella protothecoides</name>
    <name type="common">Green microalga</name>
    <name type="synonym">Chlorella protothecoides</name>
    <dbReference type="NCBI Taxonomy" id="3075"/>
    <lineage>
        <taxon>Eukaryota</taxon>
        <taxon>Viridiplantae</taxon>
        <taxon>Chlorophyta</taxon>
        <taxon>core chlorophytes</taxon>
        <taxon>Trebouxiophyceae</taxon>
        <taxon>Chlorellales</taxon>
        <taxon>Chlorellaceae</taxon>
        <taxon>Auxenochlorella</taxon>
    </lineage>
</organism>
<dbReference type="NCBIfam" id="TIGR01509">
    <property type="entry name" value="HAD-SF-IA-v3"/>
    <property type="match status" value="1"/>
</dbReference>
<dbReference type="Gene3D" id="1.10.3730.20">
    <property type="match status" value="1"/>
</dbReference>
<dbReference type="SUPFAM" id="SSF103481">
    <property type="entry name" value="Multidrug resistance efflux transporter EmrE"/>
    <property type="match status" value="1"/>
</dbReference>
<dbReference type="Gene3D" id="3.90.190.10">
    <property type="entry name" value="Protein tyrosine phosphatase superfamily"/>
    <property type="match status" value="1"/>
</dbReference>